<evidence type="ECO:0000313" key="2">
    <source>
        <dbReference type="Proteomes" id="UP000504618"/>
    </source>
</evidence>
<protein>
    <submittedName>
        <fullName evidence="3">Uncharacterized protein LOC112452101</fullName>
    </submittedName>
</protein>
<dbReference type="OrthoDB" id="7699518at2759"/>
<name>A0A6J1PER3_9HYME</name>
<dbReference type="Proteomes" id="UP000504618">
    <property type="component" value="Unplaced"/>
</dbReference>
<feature type="chain" id="PRO_5026926117" evidence="1">
    <location>
        <begin position="23"/>
        <end position="173"/>
    </location>
</feature>
<gene>
    <name evidence="3" type="primary">LOC112452101</name>
</gene>
<dbReference type="RefSeq" id="XP_024867928.1">
    <property type="nucleotide sequence ID" value="XM_025012160.1"/>
</dbReference>
<feature type="signal peptide" evidence="1">
    <location>
        <begin position="1"/>
        <end position="22"/>
    </location>
</feature>
<accession>A0A6J1PER3</accession>
<dbReference type="GeneID" id="112452101"/>
<evidence type="ECO:0000313" key="3">
    <source>
        <dbReference type="RefSeq" id="XP_024867928.1"/>
    </source>
</evidence>
<reference evidence="3" key="1">
    <citation type="submission" date="2025-08" db="UniProtKB">
        <authorList>
            <consortium name="RefSeq"/>
        </authorList>
    </citation>
    <scope>IDENTIFICATION</scope>
    <source>
        <tissue evidence="3">Whole body</tissue>
    </source>
</reference>
<keyword evidence="1" id="KW-0732">Signal</keyword>
<sequence>MKTGLVLQLALPVMLLVGPSEEFFLDYPKKALKEFFQSLKEKKTKTNHVQHYHIHYLPMPAMPFHPLAWTRAPDKYYLDELYSDTLASFGWSDLRYKYAPDPSLIFSSGFQHLSEPDPWDDLWSDEILGTDDAHDTIDRNSRGILMRIPINRQLMFHLPLKKSRQRRSETVTT</sequence>
<proteinExistence type="predicted"/>
<dbReference type="AlphaFoldDB" id="A0A6J1PER3"/>
<organism evidence="2 3">
    <name type="scientific">Temnothorax curvispinosus</name>
    <dbReference type="NCBI Taxonomy" id="300111"/>
    <lineage>
        <taxon>Eukaryota</taxon>
        <taxon>Metazoa</taxon>
        <taxon>Ecdysozoa</taxon>
        <taxon>Arthropoda</taxon>
        <taxon>Hexapoda</taxon>
        <taxon>Insecta</taxon>
        <taxon>Pterygota</taxon>
        <taxon>Neoptera</taxon>
        <taxon>Endopterygota</taxon>
        <taxon>Hymenoptera</taxon>
        <taxon>Apocrita</taxon>
        <taxon>Aculeata</taxon>
        <taxon>Formicoidea</taxon>
        <taxon>Formicidae</taxon>
        <taxon>Myrmicinae</taxon>
        <taxon>Temnothorax</taxon>
    </lineage>
</organism>
<evidence type="ECO:0000256" key="1">
    <source>
        <dbReference type="SAM" id="SignalP"/>
    </source>
</evidence>
<keyword evidence="2" id="KW-1185">Reference proteome</keyword>